<evidence type="ECO:0000313" key="3">
    <source>
        <dbReference type="EMBL" id="RUT29046.1"/>
    </source>
</evidence>
<evidence type="ECO:0000256" key="1">
    <source>
        <dbReference type="SAM" id="Phobius"/>
    </source>
</evidence>
<keyword evidence="1" id="KW-0472">Membrane</keyword>
<keyword evidence="4" id="KW-1185">Reference proteome</keyword>
<dbReference type="OrthoDB" id="2652191at2"/>
<name>A0A433X4N9_9BACL</name>
<keyword evidence="1" id="KW-0812">Transmembrane</keyword>
<accession>A0A433X4N9</accession>
<organism evidence="3 4">
    <name type="scientific">Paenibacillus zeisoli</name>
    <dbReference type="NCBI Taxonomy" id="2496267"/>
    <lineage>
        <taxon>Bacteria</taxon>
        <taxon>Bacillati</taxon>
        <taxon>Bacillota</taxon>
        <taxon>Bacilli</taxon>
        <taxon>Bacillales</taxon>
        <taxon>Paenibacillaceae</taxon>
        <taxon>Paenibacillus</taxon>
    </lineage>
</organism>
<dbReference type="PROSITE" id="PS51272">
    <property type="entry name" value="SLH"/>
    <property type="match status" value="1"/>
</dbReference>
<feature type="domain" description="SLH" evidence="2">
    <location>
        <begin position="768"/>
        <end position="836"/>
    </location>
</feature>
<comment type="caution">
    <text evidence="3">The sequence shown here is derived from an EMBL/GenBank/DDBJ whole genome shotgun (WGS) entry which is preliminary data.</text>
</comment>
<dbReference type="Pfam" id="PF16244">
    <property type="entry name" value="DUF4901"/>
    <property type="match status" value="1"/>
</dbReference>
<protein>
    <recommendedName>
        <fullName evidence="2">SLH domain-containing protein</fullName>
    </recommendedName>
</protein>
<feature type="transmembrane region" description="Helical" evidence="1">
    <location>
        <begin position="6"/>
        <end position="29"/>
    </location>
</feature>
<proteinExistence type="predicted"/>
<sequence>MNIMFMVFLFYLFKTTKLFHFQIVLYYMIHLSPGGKGEVLMNEKHNSNDGLTQKSEENTYGGKNRPLVFAACTLVLLMLSGPTAAWADSNVTVTANGDTKPISSTVVAPTAVSITGDKLPKGAKISSAQAEKILKEMFPLLSKATLNSAGFGIQNSYPEDYDKKWELQYNFQVGNWGTSFGAQVDGVTGEVISINLPDRLVQLYTKEGAAKVDQDKAKKIALEWLSSKVKGLDVTSLKDSYEFKGQNGPLLVAQDYYFNFKVPINGLYSDSETVQVGVNNYGEVTAYSRNKAYTEYPSSKPAITLETAEQKFKDGFDVELAYIPERLNPRESPKYFLGYAPVDSSMYSIDAGTGKKTDPQAGMVQSVQKVEVIPSGGSNFTPSKETIQNGDEAVERVKSLISIPSEFTVEYKQLSRNWNNPTQKAWNISLRSKQANGAPDEGLNAEVEARSGRILSFSYNTYYPSVKEEYKPKGKVLSSKEAKEKAFQIVKKLVPNAASEYRLTSVRDRDMKISSSTYQYSFKRYMNGIPVMNDSVDLSLSSDGVIRSFYAWGYTDGSVLPENKPVISKEQAKSLYLKDLKLELKYERFGGMYQPDGRTVPVNVKLVYSPVPDPVLGSIYQSFSPIDAITGKNREIYAPYGVGTTKEATDIKGHPLEKALAEAVQYRVLLPDNNGLVLPNEQITQGEWINMAARAVNPDLGNFYGSLDDSSIAGVSEDSPYYQGLQTFISNNWITVNPERTLALDAKLTRDQLAKYLVEMLQYNKLAQYYNQPADLSGAADASSVTNKGAAAIVLKLKLLDLKNGMFAPDAVVTRAEAADVLVRLKDLNGQTDNFLKQYGF</sequence>
<dbReference type="EMBL" id="RZNX01000007">
    <property type="protein sequence ID" value="RUT29046.1"/>
    <property type="molecule type" value="Genomic_DNA"/>
</dbReference>
<dbReference type="Pfam" id="PF00395">
    <property type="entry name" value="SLH"/>
    <property type="match status" value="1"/>
</dbReference>
<gene>
    <name evidence="3" type="ORF">EJP77_15060</name>
</gene>
<evidence type="ECO:0000313" key="4">
    <source>
        <dbReference type="Proteomes" id="UP000272464"/>
    </source>
</evidence>
<reference evidence="3 4" key="1">
    <citation type="submission" date="2018-12" db="EMBL/GenBank/DDBJ databases">
        <authorList>
            <person name="Sun L."/>
            <person name="Chen Z."/>
        </authorList>
    </citation>
    <scope>NUCLEOTIDE SEQUENCE [LARGE SCALE GENOMIC DNA]</scope>
    <source>
        <strain evidence="3 4">3-5-3</strain>
    </source>
</reference>
<dbReference type="AlphaFoldDB" id="A0A433X4N9"/>
<dbReference type="InterPro" id="IPR001119">
    <property type="entry name" value="SLH_dom"/>
</dbReference>
<evidence type="ECO:0000259" key="2">
    <source>
        <dbReference type="PROSITE" id="PS51272"/>
    </source>
</evidence>
<dbReference type="Proteomes" id="UP000272464">
    <property type="component" value="Unassembled WGS sequence"/>
</dbReference>
<dbReference type="InterPro" id="IPR032599">
    <property type="entry name" value="YcdB/YcdC_rep_domain"/>
</dbReference>
<keyword evidence="1" id="KW-1133">Transmembrane helix</keyword>